<sequence>MTTAIEPSADEIERVADELEALADVIVTASSKAAKIEASAAMTRAAKHLRAAILAMDRRVEAAECPHCLGTRHLYEVGRVAEPCPYCAAVPVLWQAWRSNDWEDTGKPSWEEFDDEEAARGWASKCRYNGVRPLYASPPAPAVAVPEGWKIVPIKCDRFIGQAIWAVRHVKAVAGVVEMQPLWDAILAAAPEPPATRSEEPAAWTTQGWLDALARRGGTASIWAMKPGTPTDVALYLGPPATRPEADGWMPIETAPTDSHFIAAIKVRHTDGRSWWEQHIIWLDDEDGDVHPDCEQGWNISDYDAWRHLSPPPSATAIRALKEPGDEH</sequence>
<dbReference type="EMBL" id="JAPKNK010000003">
    <property type="protein sequence ID" value="MCX5569649.1"/>
    <property type="molecule type" value="Genomic_DNA"/>
</dbReference>
<comment type="caution">
    <text evidence="1">The sequence shown here is derived from an EMBL/GenBank/DDBJ whole genome shotgun (WGS) entry which is preliminary data.</text>
</comment>
<dbReference type="AlphaFoldDB" id="A0A9X3E0X1"/>
<keyword evidence="2" id="KW-1185">Reference proteome</keyword>
<organism evidence="1 2">
    <name type="scientific">Kaistia nematophila</name>
    <dbReference type="NCBI Taxonomy" id="2994654"/>
    <lineage>
        <taxon>Bacteria</taxon>
        <taxon>Pseudomonadati</taxon>
        <taxon>Pseudomonadota</taxon>
        <taxon>Alphaproteobacteria</taxon>
        <taxon>Hyphomicrobiales</taxon>
        <taxon>Kaistiaceae</taxon>
        <taxon>Kaistia</taxon>
    </lineage>
</organism>
<evidence type="ECO:0000313" key="2">
    <source>
        <dbReference type="Proteomes" id="UP001144805"/>
    </source>
</evidence>
<name>A0A9X3E0X1_9HYPH</name>
<gene>
    <name evidence="1" type="ORF">OSH07_10640</name>
</gene>
<dbReference type="RefSeq" id="WP_266338609.1">
    <property type="nucleotide sequence ID" value="NZ_JAPKNK010000003.1"/>
</dbReference>
<proteinExistence type="predicted"/>
<accession>A0A9X3E0X1</accession>
<protein>
    <submittedName>
        <fullName evidence="1">Uncharacterized protein</fullName>
    </submittedName>
</protein>
<dbReference type="Proteomes" id="UP001144805">
    <property type="component" value="Unassembled WGS sequence"/>
</dbReference>
<evidence type="ECO:0000313" key="1">
    <source>
        <dbReference type="EMBL" id="MCX5569649.1"/>
    </source>
</evidence>
<reference evidence="1" key="1">
    <citation type="submission" date="2022-11" db="EMBL/GenBank/DDBJ databases">
        <title>Biodiversity and phylogenetic relationships of bacteria.</title>
        <authorList>
            <person name="Machado R.A.R."/>
            <person name="Bhat A."/>
            <person name="Loulou A."/>
            <person name="Kallel S."/>
        </authorList>
    </citation>
    <scope>NUCLEOTIDE SEQUENCE</scope>
    <source>
        <strain evidence="1">K-TC2</strain>
    </source>
</reference>